<dbReference type="RefSeq" id="WP_005884246.1">
    <property type="nucleotide sequence ID" value="NZ_CP028102.1"/>
</dbReference>
<protein>
    <submittedName>
        <fullName evidence="1">Terminase</fullName>
    </submittedName>
</protein>
<dbReference type="Pfam" id="PF05119">
    <property type="entry name" value="Terminase_4"/>
    <property type="match status" value="1"/>
</dbReference>
<keyword evidence="2" id="KW-1185">Reference proteome</keyword>
<evidence type="ECO:0000313" key="2">
    <source>
        <dbReference type="Proteomes" id="UP000240258"/>
    </source>
</evidence>
<name>A0ABM6TX02_FUSMR</name>
<sequence>MGARKSLRDTTKHLTVVERQVKELEEERAKTFVGREQLKHPPDWLVDDVAIAEWKRLVKELESTPIFNNLDYNNLGAYCNAVARYSEIVKQVGTKFRIGKELNNLVQLELRYSDEIKKYASLLGLTLDGKLKLITGDIKIESNQTNEEFGDI</sequence>
<dbReference type="GeneID" id="62763175"/>
<dbReference type="Proteomes" id="UP000240258">
    <property type="component" value="Chromosome"/>
</dbReference>
<dbReference type="EMBL" id="CP028102">
    <property type="protein sequence ID" value="AVQ18765.1"/>
    <property type="molecule type" value="Genomic_DNA"/>
</dbReference>
<evidence type="ECO:0000313" key="1">
    <source>
        <dbReference type="EMBL" id="AVQ18765.1"/>
    </source>
</evidence>
<gene>
    <name evidence="1" type="ORF">C4N19_06535</name>
</gene>
<proteinExistence type="predicted"/>
<dbReference type="InterPro" id="IPR006448">
    <property type="entry name" value="Phage_term_ssu_P27"/>
</dbReference>
<organism evidence="1 2">
    <name type="scientific">Fusobacterium mortiferum ATCC 9817</name>
    <dbReference type="NCBI Taxonomy" id="469616"/>
    <lineage>
        <taxon>Bacteria</taxon>
        <taxon>Fusobacteriati</taxon>
        <taxon>Fusobacteriota</taxon>
        <taxon>Fusobacteriia</taxon>
        <taxon>Fusobacteriales</taxon>
        <taxon>Fusobacteriaceae</taxon>
        <taxon>Fusobacterium</taxon>
    </lineage>
</organism>
<reference evidence="2" key="1">
    <citation type="journal article" date="2018" name="MSphere">
        <title>Fusobacterium Genomics Using MinION and Illumina Sequencing Enables Genome Completion and Correction.</title>
        <authorList>
            <person name="Todd S.M."/>
            <person name="Settlage R.E."/>
            <person name="Lahmers K.K."/>
            <person name="Slade D.J."/>
        </authorList>
    </citation>
    <scope>NUCLEOTIDE SEQUENCE [LARGE SCALE GENOMIC DNA]</scope>
    <source>
        <strain evidence="2">ATCC 9817</strain>
    </source>
</reference>
<accession>A0ABM6TX02</accession>